<proteinExistence type="predicted"/>
<keyword evidence="3" id="KW-1185">Reference proteome</keyword>
<dbReference type="AlphaFoldDB" id="A0AAV2NDE0"/>
<sequence>MMIKLFLISLFCATLVFADTHVEDFQDALVGPVNGFLSMAHFRSRVHGNSLVRRSALEKGGEAEFGFGFGIGFNAAVEEGKAGAKAGFQFGFNGGAGGEAEEKAGEA</sequence>
<evidence type="ECO:0000313" key="3">
    <source>
        <dbReference type="Proteomes" id="UP001497644"/>
    </source>
</evidence>
<feature type="signal peptide" evidence="1">
    <location>
        <begin position="1"/>
        <end position="18"/>
    </location>
</feature>
<organism evidence="2 3">
    <name type="scientific">Lasius platythorax</name>
    <dbReference type="NCBI Taxonomy" id="488582"/>
    <lineage>
        <taxon>Eukaryota</taxon>
        <taxon>Metazoa</taxon>
        <taxon>Ecdysozoa</taxon>
        <taxon>Arthropoda</taxon>
        <taxon>Hexapoda</taxon>
        <taxon>Insecta</taxon>
        <taxon>Pterygota</taxon>
        <taxon>Neoptera</taxon>
        <taxon>Endopterygota</taxon>
        <taxon>Hymenoptera</taxon>
        <taxon>Apocrita</taxon>
        <taxon>Aculeata</taxon>
        <taxon>Formicoidea</taxon>
        <taxon>Formicidae</taxon>
        <taxon>Formicinae</taxon>
        <taxon>Lasius</taxon>
        <taxon>Lasius</taxon>
    </lineage>
</organism>
<evidence type="ECO:0000256" key="1">
    <source>
        <dbReference type="SAM" id="SignalP"/>
    </source>
</evidence>
<dbReference type="EMBL" id="OZ034836">
    <property type="protein sequence ID" value="CAL1677715.1"/>
    <property type="molecule type" value="Genomic_DNA"/>
</dbReference>
<accession>A0AAV2NDE0</accession>
<evidence type="ECO:0000313" key="2">
    <source>
        <dbReference type="EMBL" id="CAL1677715.1"/>
    </source>
</evidence>
<reference evidence="2" key="1">
    <citation type="submission" date="2024-04" db="EMBL/GenBank/DDBJ databases">
        <authorList>
            <consortium name="Molecular Ecology Group"/>
        </authorList>
    </citation>
    <scope>NUCLEOTIDE SEQUENCE</scope>
</reference>
<protein>
    <submittedName>
        <fullName evidence="2">Uncharacterized protein</fullName>
    </submittedName>
</protein>
<feature type="chain" id="PRO_5043337615" evidence="1">
    <location>
        <begin position="19"/>
        <end position="107"/>
    </location>
</feature>
<name>A0AAV2NDE0_9HYME</name>
<dbReference type="Proteomes" id="UP001497644">
    <property type="component" value="Chromosome 13"/>
</dbReference>
<keyword evidence="1" id="KW-0732">Signal</keyword>
<gene>
    <name evidence="2" type="ORF">LPLAT_LOCUS3693</name>
</gene>